<evidence type="ECO:0000313" key="6">
    <source>
        <dbReference type="EMBL" id="MFL9924075.1"/>
    </source>
</evidence>
<dbReference type="InterPro" id="IPR036390">
    <property type="entry name" value="WH_DNA-bd_sf"/>
</dbReference>
<dbReference type="Pfam" id="PF00126">
    <property type="entry name" value="HTH_1"/>
    <property type="match status" value="1"/>
</dbReference>
<dbReference type="Gene3D" id="3.40.190.10">
    <property type="entry name" value="Periplasmic binding protein-like II"/>
    <property type="match status" value="2"/>
</dbReference>
<dbReference type="InterPro" id="IPR036388">
    <property type="entry name" value="WH-like_DNA-bd_sf"/>
</dbReference>
<dbReference type="PROSITE" id="PS50931">
    <property type="entry name" value="HTH_LYSR"/>
    <property type="match status" value="1"/>
</dbReference>
<dbReference type="InterPro" id="IPR005119">
    <property type="entry name" value="LysR_subst-bd"/>
</dbReference>
<evidence type="ECO:0000259" key="5">
    <source>
        <dbReference type="PROSITE" id="PS50931"/>
    </source>
</evidence>
<dbReference type="CDD" id="cd08459">
    <property type="entry name" value="PBP2_DntR_NahR_LinR_like"/>
    <property type="match status" value="1"/>
</dbReference>
<accession>A0ABW9A7Y7</accession>
<keyword evidence="7" id="KW-1185">Reference proteome</keyword>
<keyword evidence="4" id="KW-0804">Transcription</keyword>
<name>A0ABW9A7Y7_9BURK</name>
<dbReference type="PANTHER" id="PTHR30118">
    <property type="entry name" value="HTH-TYPE TRANSCRIPTIONAL REGULATOR LEUO-RELATED"/>
    <property type="match status" value="1"/>
</dbReference>
<evidence type="ECO:0000256" key="4">
    <source>
        <dbReference type="ARBA" id="ARBA00023163"/>
    </source>
</evidence>
<evidence type="ECO:0000256" key="3">
    <source>
        <dbReference type="ARBA" id="ARBA00023125"/>
    </source>
</evidence>
<dbReference type="PANTHER" id="PTHR30118:SF15">
    <property type="entry name" value="TRANSCRIPTIONAL REGULATORY PROTEIN"/>
    <property type="match status" value="1"/>
</dbReference>
<comment type="similarity">
    <text evidence="1">Belongs to the LysR transcriptional regulatory family.</text>
</comment>
<feature type="domain" description="HTH lysR-type" evidence="5">
    <location>
        <begin position="9"/>
        <end position="66"/>
    </location>
</feature>
<evidence type="ECO:0000313" key="7">
    <source>
        <dbReference type="Proteomes" id="UP001629246"/>
    </source>
</evidence>
<proteinExistence type="inferred from homology"/>
<dbReference type="Proteomes" id="UP001629246">
    <property type="component" value="Unassembled WGS sequence"/>
</dbReference>
<dbReference type="InterPro" id="IPR050389">
    <property type="entry name" value="LysR-type_TF"/>
</dbReference>
<dbReference type="SUPFAM" id="SSF46785">
    <property type="entry name" value="Winged helix' DNA-binding domain"/>
    <property type="match status" value="1"/>
</dbReference>
<comment type="caution">
    <text evidence="6">The sequence shown here is derived from an EMBL/GenBank/DDBJ whole genome shotgun (WGS) entry which is preliminary data.</text>
</comment>
<evidence type="ECO:0000256" key="2">
    <source>
        <dbReference type="ARBA" id="ARBA00023015"/>
    </source>
</evidence>
<dbReference type="Pfam" id="PF03466">
    <property type="entry name" value="LysR_substrate"/>
    <property type="match status" value="1"/>
</dbReference>
<dbReference type="Gene3D" id="1.10.10.10">
    <property type="entry name" value="Winged helix-like DNA-binding domain superfamily/Winged helix DNA-binding domain"/>
    <property type="match status" value="1"/>
</dbReference>
<keyword evidence="3" id="KW-0238">DNA-binding</keyword>
<dbReference type="SUPFAM" id="SSF53850">
    <property type="entry name" value="Periplasmic binding protein-like II"/>
    <property type="match status" value="1"/>
</dbReference>
<gene>
    <name evidence="6" type="ORF">PQR62_07360</name>
</gene>
<organism evidence="6 7">
    <name type="scientific">Herbaspirillum lusitanum</name>
    <dbReference type="NCBI Taxonomy" id="213312"/>
    <lineage>
        <taxon>Bacteria</taxon>
        <taxon>Pseudomonadati</taxon>
        <taxon>Pseudomonadota</taxon>
        <taxon>Betaproteobacteria</taxon>
        <taxon>Burkholderiales</taxon>
        <taxon>Oxalobacteraceae</taxon>
        <taxon>Herbaspirillum</taxon>
    </lineage>
</organism>
<dbReference type="EMBL" id="JAQQFM010000003">
    <property type="protein sequence ID" value="MFL9924075.1"/>
    <property type="molecule type" value="Genomic_DNA"/>
</dbReference>
<sequence>MKNINTETLDLNLIRVFLAIWDTRSLTAAGERLFLTQSAVSHALKRLRYEFSDPLFVRDGNTMVPTPAATQLHAPLRKAIGIINSAVLEYASFDPQSSARMFRIAMSDVSEFYYLPPLLAELEQLAPSIRLEILRLDVHTVGASLATGDVDLALGYLPSLHGECHSRPLMTDSFVALVRAGHAHAIAGSKLTPEQFRELRFIYAATEAPGHQRVEKWLDENAIQRNIALRLAHFTLAPEIVRQTDFAVLYPRSISERINRQHEFSLLELPFETPAIEVMVHSHLHFSNDMGITWLSDTLVRKMAQENGGKKAT</sequence>
<reference evidence="6 7" key="1">
    <citation type="journal article" date="2024" name="Chem. Sci.">
        <title>Discovery of megapolipeptins by genome mining of a Burkholderiales bacteria collection.</title>
        <authorList>
            <person name="Paulo B.S."/>
            <person name="Recchia M.J.J."/>
            <person name="Lee S."/>
            <person name="Fergusson C.H."/>
            <person name="Romanowski S.B."/>
            <person name="Hernandez A."/>
            <person name="Krull N."/>
            <person name="Liu D.Y."/>
            <person name="Cavanagh H."/>
            <person name="Bos A."/>
            <person name="Gray C.A."/>
            <person name="Murphy B.T."/>
            <person name="Linington R.G."/>
            <person name="Eustaquio A.S."/>
        </authorList>
    </citation>
    <scope>NUCLEOTIDE SEQUENCE [LARGE SCALE GENOMIC DNA]</scope>
    <source>
        <strain evidence="6 7">RL21-008-BIB-A</strain>
    </source>
</reference>
<dbReference type="InterPro" id="IPR000847">
    <property type="entry name" value="LysR_HTH_N"/>
</dbReference>
<keyword evidence="2" id="KW-0805">Transcription regulation</keyword>
<dbReference type="RefSeq" id="WP_408156343.1">
    <property type="nucleotide sequence ID" value="NZ_JAQQFM010000003.1"/>
</dbReference>
<protein>
    <submittedName>
        <fullName evidence="6">LysR family transcriptional regulator</fullName>
    </submittedName>
</protein>
<evidence type="ECO:0000256" key="1">
    <source>
        <dbReference type="ARBA" id="ARBA00009437"/>
    </source>
</evidence>
<dbReference type="PRINTS" id="PR00039">
    <property type="entry name" value="HTHLYSR"/>
</dbReference>